<feature type="transmembrane region" description="Helical" evidence="6">
    <location>
        <begin position="369"/>
        <end position="387"/>
    </location>
</feature>
<dbReference type="AlphaFoldDB" id="H3AAD1"/>
<evidence type="ECO:0000256" key="3">
    <source>
        <dbReference type="ARBA" id="ARBA00022989"/>
    </source>
</evidence>
<dbReference type="Bgee" id="ENSLACG00000005854">
    <property type="expression patterns" value="Expressed in mesonephros and 6 other cell types or tissues"/>
</dbReference>
<reference evidence="9" key="1">
    <citation type="submission" date="2011-08" db="EMBL/GenBank/DDBJ databases">
        <title>The draft genome of Latimeria chalumnae.</title>
        <authorList>
            <person name="Di Palma F."/>
            <person name="Alfoldi J."/>
            <person name="Johnson J."/>
            <person name="Berlin A."/>
            <person name="Gnerre S."/>
            <person name="Jaffe D."/>
            <person name="MacCallum I."/>
            <person name="Young S."/>
            <person name="Walker B.J."/>
            <person name="Lander E."/>
            <person name="Lindblad-Toh K."/>
        </authorList>
    </citation>
    <scope>NUCLEOTIDE SEQUENCE [LARGE SCALE GENOMIC DNA]</scope>
    <source>
        <strain evidence="9">Wild caught</strain>
    </source>
</reference>
<dbReference type="GO" id="GO:0022857">
    <property type="term" value="F:transmembrane transporter activity"/>
    <property type="evidence" value="ECO:0007669"/>
    <property type="project" value="InterPro"/>
</dbReference>
<dbReference type="EMBL" id="AFYH01125188">
    <property type="status" value="NOT_ANNOTATED_CDS"/>
    <property type="molecule type" value="Genomic_DNA"/>
</dbReference>
<keyword evidence="3 6" id="KW-1133">Transmembrane helix</keyword>
<dbReference type="CDD" id="cd17377">
    <property type="entry name" value="MFS_SLC22A15"/>
    <property type="match status" value="1"/>
</dbReference>
<dbReference type="Gene3D" id="1.20.1250.20">
    <property type="entry name" value="MFS general substrate transporter like domains"/>
    <property type="match status" value="1"/>
</dbReference>
<feature type="transmembrane region" description="Helical" evidence="6">
    <location>
        <begin position="141"/>
        <end position="158"/>
    </location>
</feature>
<comment type="subcellular location">
    <subcellularLocation>
        <location evidence="1">Membrane</location>
        <topology evidence="1">Multi-pass membrane protein</topology>
    </subcellularLocation>
</comment>
<gene>
    <name evidence="8" type="primary">SLC22A15</name>
</gene>
<feature type="domain" description="Major facilitator superfamily (MFS) profile" evidence="7">
    <location>
        <begin position="18"/>
        <end position="486"/>
    </location>
</feature>
<organism evidence="8 9">
    <name type="scientific">Latimeria chalumnae</name>
    <name type="common">Coelacanth</name>
    <dbReference type="NCBI Taxonomy" id="7897"/>
    <lineage>
        <taxon>Eukaryota</taxon>
        <taxon>Metazoa</taxon>
        <taxon>Chordata</taxon>
        <taxon>Craniata</taxon>
        <taxon>Vertebrata</taxon>
        <taxon>Euteleostomi</taxon>
        <taxon>Coelacanthiformes</taxon>
        <taxon>Coelacanthidae</taxon>
        <taxon>Latimeria</taxon>
    </lineage>
</organism>
<sequence>MEIEEAFKVVGEMGIYQVYLCILLGILLQLYVATEAILTALVGAVPSYYWDLEGFAGNHSQGNHSASEDKAFREWLHKSNDSEIRRHVHFNSSFTSIASEWWLVGNATYKVSLASSFYFGGVLVGVVSFGQLSDRFGRKKLYLTGFGLDILFAFFSGLAPSYRIFTMSRFLVGVMNGGMSLVAFVLLNENVGLSYWAFAGSLGGLFFAVGISLYALLGYFFRSWRTLTLVSNLQGVLVFIPSVFIPESPRWLYSQGRLSEAEDVLCLIARRNCRQKCNLSLKLPANKSRGETGSVLDLFRFRILLGRTLIMMYLWFVCSLVYYGLTLNVGDLGGSLYVNLALSGLAEVPSYPICIYLINQKWSGRRRTLVGFLMMGGIACLVVMFLPEKRDSGLFAVVNTRSLSFLGKLTISAAFNIVYIYSSELYPTVVRNAGMGVCSMFSRFGGIVAPFIPSLKSVQAFLPFIVFGAAGLSSGLLGLLLPETLNQLLPETMADLHRGSYRRLGAETLSLQALRTGAEDVESPSRSDSEEEEYYDADEETQMIM</sequence>
<feature type="transmembrane region" description="Helical" evidence="6">
    <location>
        <begin position="111"/>
        <end position="129"/>
    </location>
</feature>
<evidence type="ECO:0000259" key="7">
    <source>
        <dbReference type="PROSITE" id="PS50850"/>
    </source>
</evidence>
<reference evidence="8" key="2">
    <citation type="submission" date="2025-08" db="UniProtKB">
        <authorList>
            <consortium name="Ensembl"/>
        </authorList>
    </citation>
    <scope>IDENTIFICATION</scope>
</reference>
<dbReference type="InterPro" id="IPR020846">
    <property type="entry name" value="MFS_dom"/>
</dbReference>
<feature type="transmembrane region" description="Helical" evidence="6">
    <location>
        <begin position="402"/>
        <end position="421"/>
    </location>
</feature>
<dbReference type="OMA" id="FPMETRA"/>
<dbReference type="PROSITE" id="PS50850">
    <property type="entry name" value="MFS"/>
    <property type="match status" value="1"/>
</dbReference>
<feature type="transmembrane region" description="Helical" evidence="6">
    <location>
        <begin position="170"/>
        <end position="188"/>
    </location>
</feature>
<feature type="transmembrane region" description="Helical" evidence="6">
    <location>
        <begin position="458"/>
        <end position="481"/>
    </location>
</feature>
<dbReference type="OrthoDB" id="5296287at2759"/>
<dbReference type="EMBL" id="AFYH01125189">
    <property type="status" value="NOT_ANNOTATED_CDS"/>
    <property type="molecule type" value="Genomic_DNA"/>
</dbReference>
<dbReference type="GO" id="GO:0016020">
    <property type="term" value="C:membrane"/>
    <property type="evidence" value="ECO:0007669"/>
    <property type="project" value="UniProtKB-SubCell"/>
</dbReference>
<dbReference type="Ensembl" id="ENSLACT00000006656.1">
    <property type="protein sequence ID" value="ENSLACP00000006602.1"/>
    <property type="gene ID" value="ENSLACG00000005854.1"/>
</dbReference>
<dbReference type="InterPro" id="IPR036259">
    <property type="entry name" value="MFS_trans_sf"/>
</dbReference>
<evidence type="ECO:0000256" key="4">
    <source>
        <dbReference type="ARBA" id="ARBA00023136"/>
    </source>
</evidence>
<feature type="region of interest" description="Disordered" evidence="5">
    <location>
        <begin position="516"/>
        <end position="545"/>
    </location>
</feature>
<feature type="compositionally biased region" description="Acidic residues" evidence="5">
    <location>
        <begin position="529"/>
        <end position="545"/>
    </location>
</feature>
<evidence type="ECO:0000313" key="8">
    <source>
        <dbReference type="Ensembl" id="ENSLACP00000006602.1"/>
    </source>
</evidence>
<evidence type="ECO:0000256" key="2">
    <source>
        <dbReference type="ARBA" id="ARBA00022692"/>
    </source>
</evidence>
<dbReference type="GeneTree" id="ENSGT00940000160364"/>
<dbReference type="FunCoup" id="H3AAD1">
    <property type="interactions" value="22"/>
</dbReference>
<keyword evidence="2 6" id="KW-0812">Transmembrane</keyword>
<feature type="transmembrane region" description="Helical" evidence="6">
    <location>
        <begin position="304"/>
        <end position="325"/>
    </location>
</feature>
<dbReference type="HOGENOM" id="CLU_001265_33_7_1"/>
<dbReference type="SUPFAM" id="SSF103473">
    <property type="entry name" value="MFS general substrate transporter"/>
    <property type="match status" value="1"/>
</dbReference>
<dbReference type="STRING" id="7897.ENSLACP00000006602"/>
<feature type="transmembrane region" description="Helical" evidence="6">
    <location>
        <begin position="195"/>
        <end position="221"/>
    </location>
</feature>
<keyword evidence="4 6" id="KW-0472">Membrane</keyword>
<evidence type="ECO:0000256" key="5">
    <source>
        <dbReference type="SAM" id="MobiDB-lite"/>
    </source>
</evidence>
<evidence type="ECO:0000256" key="1">
    <source>
        <dbReference type="ARBA" id="ARBA00004141"/>
    </source>
</evidence>
<feature type="transmembrane region" description="Helical" evidence="6">
    <location>
        <begin position="18"/>
        <end position="45"/>
    </location>
</feature>
<keyword evidence="9" id="KW-1185">Reference proteome</keyword>
<proteinExistence type="predicted"/>
<dbReference type="KEGG" id="lcm:102349305"/>
<dbReference type="Pfam" id="PF00083">
    <property type="entry name" value="Sugar_tr"/>
    <property type="match status" value="1"/>
</dbReference>
<feature type="transmembrane region" description="Helical" evidence="6">
    <location>
        <begin position="433"/>
        <end position="452"/>
    </location>
</feature>
<dbReference type="EMBL" id="AFYH01125190">
    <property type="status" value="NOT_ANNOTATED_CDS"/>
    <property type="molecule type" value="Genomic_DNA"/>
</dbReference>
<feature type="transmembrane region" description="Helical" evidence="6">
    <location>
        <begin position="337"/>
        <end position="357"/>
    </location>
</feature>
<dbReference type="PANTHER" id="PTHR24064">
    <property type="entry name" value="SOLUTE CARRIER FAMILY 22 MEMBER"/>
    <property type="match status" value="1"/>
</dbReference>
<dbReference type="InterPro" id="IPR005828">
    <property type="entry name" value="MFS_sugar_transport-like"/>
</dbReference>
<dbReference type="eggNOG" id="KOG0255">
    <property type="taxonomic scope" value="Eukaryota"/>
</dbReference>
<evidence type="ECO:0000256" key="6">
    <source>
        <dbReference type="SAM" id="Phobius"/>
    </source>
</evidence>
<reference evidence="8" key="3">
    <citation type="submission" date="2025-09" db="UniProtKB">
        <authorList>
            <consortium name="Ensembl"/>
        </authorList>
    </citation>
    <scope>IDENTIFICATION</scope>
</reference>
<accession>H3AAD1</accession>
<name>H3AAD1_LATCH</name>
<dbReference type="InParanoid" id="H3AAD1"/>
<protein>
    <submittedName>
        <fullName evidence="8">Solute carrier family 22 member 15</fullName>
    </submittedName>
</protein>
<dbReference type="Proteomes" id="UP000008672">
    <property type="component" value="Unassembled WGS sequence"/>
</dbReference>
<evidence type="ECO:0000313" key="9">
    <source>
        <dbReference type="Proteomes" id="UP000008672"/>
    </source>
</evidence>